<feature type="transmembrane region" description="Helical" evidence="6">
    <location>
        <begin position="149"/>
        <end position="170"/>
    </location>
</feature>
<evidence type="ECO:0000256" key="5">
    <source>
        <dbReference type="SAM" id="MobiDB-lite"/>
    </source>
</evidence>
<evidence type="ECO:0000256" key="2">
    <source>
        <dbReference type="ARBA" id="ARBA00022692"/>
    </source>
</evidence>
<organism evidence="8 9">
    <name type="scientific">Diaporthe ampelina</name>
    <dbReference type="NCBI Taxonomy" id="1214573"/>
    <lineage>
        <taxon>Eukaryota</taxon>
        <taxon>Fungi</taxon>
        <taxon>Dikarya</taxon>
        <taxon>Ascomycota</taxon>
        <taxon>Pezizomycotina</taxon>
        <taxon>Sordariomycetes</taxon>
        <taxon>Sordariomycetidae</taxon>
        <taxon>Diaporthales</taxon>
        <taxon>Diaporthaceae</taxon>
        <taxon>Diaporthe</taxon>
    </lineage>
</organism>
<dbReference type="OrthoDB" id="2428527at2759"/>
<dbReference type="AlphaFoldDB" id="A0A0G2F6V5"/>
<comment type="caution">
    <text evidence="8">The sequence shown here is derived from an EMBL/GenBank/DDBJ whole genome shotgun (WGS) entry which is preliminary data.</text>
</comment>
<dbReference type="Pfam" id="PF07690">
    <property type="entry name" value="MFS_1"/>
    <property type="match status" value="2"/>
</dbReference>
<feature type="transmembrane region" description="Helical" evidence="6">
    <location>
        <begin position="444"/>
        <end position="465"/>
    </location>
</feature>
<dbReference type="Gene3D" id="1.20.1720.10">
    <property type="entry name" value="Multidrug resistance protein D"/>
    <property type="match status" value="1"/>
</dbReference>
<evidence type="ECO:0000313" key="9">
    <source>
        <dbReference type="Proteomes" id="UP000034680"/>
    </source>
</evidence>
<name>A0A0G2F6V5_9PEZI</name>
<proteinExistence type="predicted"/>
<dbReference type="PANTHER" id="PTHR42718">
    <property type="entry name" value="MAJOR FACILITATOR SUPERFAMILY MULTIDRUG TRANSPORTER MFSC"/>
    <property type="match status" value="1"/>
</dbReference>
<feature type="transmembrane region" description="Helical" evidence="6">
    <location>
        <begin position="209"/>
        <end position="233"/>
    </location>
</feature>
<feature type="transmembrane region" description="Helical" evidence="6">
    <location>
        <begin position="351"/>
        <end position="369"/>
    </location>
</feature>
<feature type="transmembrane region" description="Helical" evidence="6">
    <location>
        <begin position="312"/>
        <end position="330"/>
    </location>
</feature>
<feature type="compositionally biased region" description="Basic and acidic residues" evidence="5">
    <location>
        <begin position="9"/>
        <end position="25"/>
    </location>
</feature>
<dbReference type="InterPro" id="IPR036259">
    <property type="entry name" value="MFS_trans_sf"/>
</dbReference>
<feature type="transmembrane region" description="Helical" evidence="6">
    <location>
        <begin position="519"/>
        <end position="540"/>
    </location>
</feature>
<feature type="region of interest" description="Disordered" evidence="5">
    <location>
        <begin position="1"/>
        <end position="65"/>
    </location>
</feature>
<dbReference type="InterPro" id="IPR011701">
    <property type="entry name" value="MFS"/>
</dbReference>
<keyword evidence="2 6" id="KW-0812">Transmembrane</keyword>
<feature type="transmembrane region" description="Helical" evidence="6">
    <location>
        <begin position="119"/>
        <end position="137"/>
    </location>
</feature>
<dbReference type="EMBL" id="LCUC01000573">
    <property type="protein sequence ID" value="KKY29939.1"/>
    <property type="molecule type" value="Genomic_DNA"/>
</dbReference>
<evidence type="ECO:0000313" key="8">
    <source>
        <dbReference type="EMBL" id="KKY29939.1"/>
    </source>
</evidence>
<evidence type="ECO:0000256" key="6">
    <source>
        <dbReference type="SAM" id="Phobius"/>
    </source>
</evidence>
<dbReference type="GO" id="GO:0022857">
    <property type="term" value="F:transmembrane transporter activity"/>
    <property type="evidence" value="ECO:0007669"/>
    <property type="project" value="InterPro"/>
</dbReference>
<dbReference type="InterPro" id="IPR020846">
    <property type="entry name" value="MFS_dom"/>
</dbReference>
<protein>
    <recommendedName>
        <fullName evidence="7">Major facilitator superfamily (MFS) profile domain-containing protein</fullName>
    </recommendedName>
</protein>
<feature type="transmembrane region" description="Helical" evidence="6">
    <location>
        <begin position="176"/>
        <end position="197"/>
    </location>
</feature>
<keyword evidence="3 6" id="KW-1133">Transmembrane helix</keyword>
<feature type="compositionally biased region" description="Basic and acidic residues" evidence="5">
    <location>
        <begin position="37"/>
        <end position="63"/>
    </location>
</feature>
<feature type="transmembrane region" description="Helical" evidence="6">
    <location>
        <begin position="81"/>
        <end position="107"/>
    </location>
</feature>
<keyword evidence="4 6" id="KW-0472">Membrane</keyword>
<gene>
    <name evidence="8" type="ORF">UCDDA912_g10115</name>
</gene>
<feature type="transmembrane region" description="Helical" evidence="6">
    <location>
        <begin position="414"/>
        <end position="432"/>
    </location>
</feature>
<accession>A0A0G2F6V5</accession>
<reference evidence="8 9" key="1">
    <citation type="submission" date="2015-05" db="EMBL/GenBank/DDBJ databases">
        <title>Distinctive expansion of gene families associated with plant cell wall degradation and secondary metabolism in the genomes of grapevine trunk pathogens.</title>
        <authorList>
            <person name="Lawrence D.P."/>
            <person name="Travadon R."/>
            <person name="Rolshausen P.E."/>
            <person name="Baumgartner K."/>
        </authorList>
    </citation>
    <scope>NUCLEOTIDE SEQUENCE [LARGE SCALE GENOMIC DNA]</scope>
    <source>
        <strain evidence="8">DA912</strain>
    </source>
</reference>
<comment type="subcellular location">
    <subcellularLocation>
        <location evidence="1">Membrane</location>
        <topology evidence="1">Multi-pass membrane protein</topology>
    </subcellularLocation>
</comment>
<evidence type="ECO:0000259" key="7">
    <source>
        <dbReference type="PROSITE" id="PS50850"/>
    </source>
</evidence>
<evidence type="ECO:0000256" key="1">
    <source>
        <dbReference type="ARBA" id="ARBA00004141"/>
    </source>
</evidence>
<dbReference type="SUPFAM" id="SSF103473">
    <property type="entry name" value="MFS general substrate transporter"/>
    <property type="match status" value="1"/>
</dbReference>
<feature type="transmembrane region" description="Helical" evidence="6">
    <location>
        <begin position="477"/>
        <end position="499"/>
    </location>
</feature>
<sequence length="555" mass="59782">MNDSGAHGAESRQDMTTDSATRRDLGMLQSVDGAGPLKEEGLGTRPHASDSDDRDEPEHEALAKTKTAQSIAETLPWYRELLFVALVCLAQLYTQAGLGQVLSIIHIIGDDFGLPESQLPWFLAGYSLTVGTFILFSGRLGDMFGYKTLYMVGMAWFSVWSLVCGLAVYSSHVLFVFGRVLQGIGPALVLPNGLALLGAAYEPGLKKSMAFAAFAATAPAGSIIAAAFSGVFALAWWPWTFWCFAVALAVTTVVAYYVIPPVPSSHKENRPSTLRGKLLHLDLPGAATGTAGLLLFNFAWNQAPLVGWDEPYVGVTLILGLVFVGAFFWIEVKFSPEPLVPFHALKSDVSFVLGAVACGWGCFGVWFWYTWEFLLRLRETSPLEGTANFVPVVISGAIAAVVVGSLLHRIGPPIIMTAALVAFTIGTILIATCPIEQTYWAQTFVAFIITPWGMDMSFPAATLILSNAVSREHQGIAASLVNTVVNYSIALSLGIAGTIELRLNNGGTTKADKLKGYRAALYFAIALAVLGIVVCIAFLIKSRRNQKRSRDNEKA</sequence>
<evidence type="ECO:0000256" key="3">
    <source>
        <dbReference type="ARBA" id="ARBA00022989"/>
    </source>
</evidence>
<dbReference type="PROSITE" id="PS50850">
    <property type="entry name" value="MFS"/>
    <property type="match status" value="1"/>
</dbReference>
<keyword evidence="9" id="KW-1185">Reference proteome</keyword>
<dbReference type="Gene3D" id="1.20.1250.20">
    <property type="entry name" value="MFS general substrate transporter like domains"/>
    <property type="match status" value="1"/>
</dbReference>
<feature type="transmembrane region" description="Helical" evidence="6">
    <location>
        <begin position="279"/>
        <end position="300"/>
    </location>
</feature>
<dbReference type="PANTHER" id="PTHR42718:SF1">
    <property type="entry name" value="LOW AFFINITY AMMONIUM TRANSPORTER"/>
    <property type="match status" value="1"/>
</dbReference>
<dbReference type="GO" id="GO:0016020">
    <property type="term" value="C:membrane"/>
    <property type="evidence" value="ECO:0007669"/>
    <property type="project" value="UniProtKB-SubCell"/>
</dbReference>
<evidence type="ECO:0000256" key="4">
    <source>
        <dbReference type="ARBA" id="ARBA00023136"/>
    </source>
</evidence>
<feature type="domain" description="Major facilitator superfamily (MFS) profile" evidence="7">
    <location>
        <begin position="83"/>
        <end position="543"/>
    </location>
</feature>
<reference evidence="8 9" key="2">
    <citation type="submission" date="2015-05" db="EMBL/GenBank/DDBJ databases">
        <authorList>
            <person name="Morales-Cruz A."/>
            <person name="Amrine K.C."/>
            <person name="Cantu D."/>
        </authorList>
    </citation>
    <scope>NUCLEOTIDE SEQUENCE [LARGE SCALE GENOMIC DNA]</scope>
    <source>
        <strain evidence="8">DA912</strain>
    </source>
</reference>
<feature type="transmembrane region" description="Helical" evidence="6">
    <location>
        <begin position="239"/>
        <end position="259"/>
    </location>
</feature>
<dbReference type="Proteomes" id="UP000034680">
    <property type="component" value="Unassembled WGS sequence"/>
</dbReference>
<dbReference type="CDD" id="cd17476">
    <property type="entry name" value="MFS_Amf1_MDR_like"/>
    <property type="match status" value="1"/>
</dbReference>
<feature type="transmembrane region" description="Helical" evidence="6">
    <location>
        <begin position="389"/>
        <end position="407"/>
    </location>
</feature>